<feature type="domain" description="FHA" evidence="2">
    <location>
        <begin position="22"/>
        <end position="71"/>
    </location>
</feature>
<name>A0A366HFS8_9BURK</name>
<evidence type="ECO:0000259" key="2">
    <source>
        <dbReference type="PROSITE" id="PS50006"/>
    </source>
</evidence>
<proteinExistence type="inferred from homology"/>
<dbReference type="InterPro" id="IPR008984">
    <property type="entry name" value="SMAD_FHA_dom_sf"/>
</dbReference>
<dbReference type="RefSeq" id="WP_242341747.1">
    <property type="nucleotide sequence ID" value="NZ_JACCEU010000004.1"/>
</dbReference>
<dbReference type="CDD" id="cd01130">
    <property type="entry name" value="VirB11-like_ATPase"/>
    <property type="match status" value="1"/>
</dbReference>
<comment type="caution">
    <text evidence="3">The sequence shown here is derived from an EMBL/GenBank/DDBJ whole genome shotgun (WGS) entry which is preliminary data.</text>
</comment>
<evidence type="ECO:0000313" key="3">
    <source>
        <dbReference type="EMBL" id="RBP40984.1"/>
    </source>
</evidence>
<evidence type="ECO:0000256" key="1">
    <source>
        <dbReference type="ARBA" id="ARBA00006611"/>
    </source>
</evidence>
<dbReference type="InterPro" id="IPR027417">
    <property type="entry name" value="P-loop_NTPase"/>
</dbReference>
<reference evidence="3 4" key="1">
    <citation type="submission" date="2018-06" db="EMBL/GenBank/DDBJ databases">
        <title>Genomic Encyclopedia of Type Strains, Phase IV (KMG-IV): sequencing the most valuable type-strain genomes for metagenomic binning, comparative biology and taxonomic classification.</title>
        <authorList>
            <person name="Goeker M."/>
        </authorList>
    </citation>
    <scope>NUCLEOTIDE SEQUENCE [LARGE SCALE GENOMIC DNA]</scope>
    <source>
        <strain evidence="3 4">DSM 25520</strain>
    </source>
</reference>
<protein>
    <submittedName>
        <fullName evidence="3">Pilus assembly protein CpaF</fullName>
    </submittedName>
</protein>
<keyword evidence="4" id="KW-1185">Reference proteome</keyword>
<dbReference type="CDD" id="cd00060">
    <property type="entry name" value="FHA"/>
    <property type="match status" value="1"/>
</dbReference>
<dbReference type="InterPro" id="IPR000253">
    <property type="entry name" value="FHA_dom"/>
</dbReference>
<organism evidence="3 4">
    <name type="scientific">Eoetvoesiella caeni</name>
    <dbReference type="NCBI Taxonomy" id="645616"/>
    <lineage>
        <taxon>Bacteria</taxon>
        <taxon>Pseudomonadati</taxon>
        <taxon>Pseudomonadota</taxon>
        <taxon>Betaproteobacteria</taxon>
        <taxon>Burkholderiales</taxon>
        <taxon>Alcaligenaceae</taxon>
        <taxon>Eoetvoesiella</taxon>
    </lineage>
</organism>
<dbReference type="PANTHER" id="PTHR30486">
    <property type="entry name" value="TWITCHING MOTILITY PROTEIN PILT"/>
    <property type="match status" value="1"/>
</dbReference>
<dbReference type="Gene3D" id="3.40.50.300">
    <property type="entry name" value="P-loop containing nucleotide triphosphate hydrolases"/>
    <property type="match status" value="1"/>
</dbReference>
<dbReference type="EMBL" id="QNRQ01000003">
    <property type="protein sequence ID" value="RBP40984.1"/>
    <property type="molecule type" value="Genomic_DNA"/>
</dbReference>
<dbReference type="Proteomes" id="UP000253628">
    <property type="component" value="Unassembled WGS sequence"/>
</dbReference>
<dbReference type="Pfam" id="PF00498">
    <property type="entry name" value="FHA"/>
    <property type="match status" value="1"/>
</dbReference>
<gene>
    <name evidence="3" type="ORF">DFR37_103329</name>
</gene>
<dbReference type="PANTHER" id="PTHR30486:SF15">
    <property type="entry name" value="TYPE II_IV SECRETION SYSTEM ATPASE"/>
    <property type="match status" value="1"/>
</dbReference>
<sequence length="594" mass="64263">MLELELRFEGGATRIQAVPLPCDIGRGEHSGLRLSGWRVARRHARLEQCEDGPYIEDFGSLAGTWVNGRRVTRHGPLSAGDEIVIGPCLILLRPTPVLSGAAVALGPASSTAQSHDDIESKREQCLVPTFVSSPRSVPQQEHGSAENTPSIEPAHLTSLLLLPHRRRLHAALLDALDLRRRDIASMSDTALRAQATAVLSDIIELDRDIPENVDRRGLLRDVVNEAVGLGPLEPLLEDAQISEIMVNRHDEIYIESAGLLRRHNAAFSSEQAVLGVIERIVSPLGRRIDESSPMVDARLRDGSRVNAIIPPIALRGASLTIRKFSQRRLQMADLLEVGALSAPMSDFLRACVVGRKNMIVSGGTGSGKTTLLNILSNCIPAGERVVTIEDAAELRLSHHNLVTLEARPPNLEGRGRIDIRDLVRNALRMRPDRIVIGECRGAETFDMLGAMNTGHEGSLTTLHANSPRDALSRLETLILMAGMDLPLAAVREHIAASIQILVQQARLSDGRRLITSIVEVTGMESGRIQTQELFRFQPGQAGQPGTFIGCGIVPECFSQASLDHAGLNSELFFANHAPCHAAAAFSMASAAEGA</sequence>
<comment type="similarity">
    <text evidence="1">Belongs to the GSP E family.</text>
</comment>
<dbReference type="AlphaFoldDB" id="A0A366HFS8"/>
<accession>A0A366HFS8</accession>
<dbReference type="Gene3D" id="3.30.450.380">
    <property type="match status" value="1"/>
</dbReference>
<dbReference type="InterPro" id="IPR050921">
    <property type="entry name" value="T4SS_GSP_E_ATPase"/>
</dbReference>
<dbReference type="SUPFAM" id="SSF49879">
    <property type="entry name" value="SMAD/FHA domain"/>
    <property type="match status" value="1"/>
</dbReference>
<dbReference type="Pfam" id="PF00437">
    <property type="entry name" value="T2SSE"/>
    <property type="match status" value="1"/>
</dbReference>
<dbReference type="PROSITE" id="PS50006">
    <property type="entry name" value="FHA_DOMAIN"/>
    <property type="match status" value="1"/>
</dbReference>
<dbReference type="InterPro" id="IPR001482">
    <property type="entry name" value="T2SS/T4SS_dom"/>
</dbReference>
<dbReference type="SMART" id="SM00240">
    <property type="entry name" value="FHA"/>
    <property type="match status" value="1"/>
</dbReference>
<dbReference type="Gene3D" id="2.60.200.20">
    <property type="match status" value="1"/>
</dbReference>
<evidence type="ECO:0000313" key="4">
    <source>
        <dbReference type="Proteomes" id="UP000253628"/>
    </source>
</evidence>
<dbReference type="SUPFAM" id="SSF52540">
    <property type="entry name" value="P-loop containing nucleoside triphosphate hydrolases"/>
    <property type="match status" value="1"/>
</dbReference>
<dbReference type="GO" id="GO:0016887">
    <property type="term" value="F:ATP hydrolysis activity"/>
    <property type="evidence" value="ECO:0007669"/>
    <property type="project" value="InterPro"/>
</dbReference>